<dbReference type="GO" id="GO:0070482">
    <property type="term" value="P:response to oxygen levels"/>
    <property type="evidence" value="ECO:0007669"/>
    <property type="project" value="TreeGrafter"/>
</dbReference>
<keyword evidence="2" id="KW-0812">Transmembrane</keyword>
<dbReference type="GO" id="GO:0019934">
    <property type="term" value="P:cGMP-mediated signaling"/>
    <property type="evidence" value="ECO:0007669"/>
    <property type="project" value="TreeGrafter"/>
</dbReference>
<dbReference type="EMBL" id="HBFN01013649">
    <property type="protein sequence ID" value="CAD8794177.1"/>
    <property type="molecule type" value="Transcribed_RNA"/>
</dbReference>
<dbReference type="PANTHER" id="PTHR45655:SF13">
    <property type="entry name" value="SOLUBLE GUANYLATE CYCLASE GCY-32-RELATED"/>
    <property type="match status" value="1"/>
</dbReference>
<protein>
    <recommendedName>
        <fullName evidence="3">Guanylate cyclase domain-containing protein</fullName>
    </recommendedName>
</protein>
<dbReference type="PANTHER" id="PTHR45655">
    <property type="entry name" value="GUANYLATE CYCLASE SOLUBLE SUBUNIT BETA-2"/>
    <property type="match status" value="1"/>
</dbReference>
<dbReference type="Pfam" id="PF00211">
    <property type="entry name" value="Guanylate_cyc"/>
    <property type="match status" value="2"/>
</dbReference>
<feature type="domain" description="Guanylate cyclase" evidence="3">
    <location>
        <begin position="429"/>
        <end position="565"/>
    </location>
</feature>
<feature type="region of interest" description="Disordered" evidence="1">
    <location>
        <begin position="18"/>
        <end position="39"/>
    </location>
</feature>
<dbReference type="SUPFAM" id="SSF55073">
    <property type="entry name" value="Nucleotide cyclase"/>
    <property type="match status" value="2"/>
</dbReference>
<keyword evidence="2" id="KW-1133">Transmembrane helix</keyword>
<evidence type="ECO:0000313" key="4">
    <source>
        <dbReference type="EMBL" id="CAD8794177.1"/>
    </source>
</evidence>
<feature type="transmembrane region" description="Helical" evidence="2">
    <location>
        <begin position="328"/>
        <end position="345"/>
    </location>
</feature>
<dbReference type="PROSITE" id="PS50125">
    <property type="entry name" value="GUANYLATE_CYCLASE_2"/>
    <property type="match status" value="2"/>
</dbReference>
<keyword evidence="2" id="KW-0472">Membrane</keyword>
<feature type="transmembrane region" description="Helical" evidence="2">
    <location>
        <begin position="275"/>
        <end position="298"/>
    </location>
</feature>
<dbReference type="CDD" id="cd07302">
    <property type="entry name" value="CHD"/>
    <property type="match status" value="2"/>
</dbReference>
<organism evidence="4">
    <name type="scientific">Hemiselmis tepida</name>
    <dbReference type="NCBI Taxonomy" id="464990"/>
    <lineage>
        <taxon>Eukaryota</taxon>
        <taxon>Cryptophyceae</taxon>
        <taxon>Cryptomonadales</taxon>
        <taxon>Hemiselmidaceae</taxon>
        <taxon>Hemiselmis</taxon>
    </lineage>
</organism>
<accession>A0A7S0VNF5</accession>
<proteinExistence type="predicted"/>
<feature type="transmembrane region" description="Helical" evidence="2">
    <location>
        <begin position="758"/>
        <end position="777"/>
    </location>
</feature>
<dbReference type="GO" id="GO:0004383">
    <property type="term" value="F:guanylate cyclase activity"/>
    <property type="evidence" value="ECO:0007669"/>
    <property type="project" value="TreeGrafter"/>
</dbReference>
<sequence length="1215" mass="133789">MSEGLEQSQDRVVSLTISEEELPGSCSSSAPVTPAGANTRMRRRASVQLLDSYSPVDACFSAPCAGNEHVSVGTEGNDSPPERPRIDGQQGRMARASLIEAALYENAPLRVTSHGGAVQPQADPPNHSSGVCDAVIRLLGPVLRRLDVLYHRTAFKDAEMEVQFRADCWRRSYMPFKYACFLGFAWCLGRAILVHLRIWIGKEMYTKCCERVWSLEDLLEEDLPKHAGSLYFETIASFIGTISNLGYLNSNCSVFALKLCWPGYHNLDDNHRMSIVGEVVLVSSALLIGHVAVSNYWWGGSKDFYTVLQLLWLGVTYPVLLQWQQRHTLLFMSQAFPVSLISVAIRSSSRTAATSQIAGIYGNLFFAWMMIVFSAFFITARKESSQRSMFVAQTVEDQFRMVLKEVLEQLLPEKVMDGLLTEVEKNGKVSAFADSYPAVSVLFIRINADEACLGASDLVAELNAVYTFLDDLVSKHRDTLKIETVGEEYMVASGCPEPCSRNAYAIGMLALEVQMSLENFQWSSGVPVKTRMGIHSGELVAGVAGEQAPRFRLFGDTVNTASRMKSKAQDGMICVSKAAKDLMAPFFENGPSNPRLHHFLGIGGKLTCLGEKEVKGKGLVEIWELSLAETDENPGAWPSLAAEPSLAPNGNAITGEARNGHESMFGILARLKENDGFSGSGMSSGSGSTTNMTRRTVQKIVKKAIATGEHEVWNLVEIPPSASLAFSRMPPFQFYTMEVGRSFTMVRSKILSKNWKQLTAIVLASFLIIIVGEVISVENATNLNLPRAQDVRALVAVLLSVGSVSIACMCLIMVRSIQAVTWMVAPLKAVFFTTTICAMLLPGIISKEVLDTHFSIWRIASESAFHHITSIFLLSSIFLSDSSTLCTVINLAYIIAKIFLFEAGRFRSNDVLAWGLMLAQLWWNDYLDRVCFQAVYTSVRIRVFLERLCQNLLPAHVLVKAFRQQQQNGSQVIGKDFFLAKNHLCGHLFADVAGFTTVCSSMAPAAAFVMISELFQELDGLCTKWGINKIETIGDAYWCSTPLEQDAGKKDMINLVRMAMEMQELLDQKPAINGTKLKMRIGVHYGPCMGCVVGTRAPRYHLFGPAIDVVQQLEQAGTTDGIVLSWAALRNCLGVEPYDIDEAADLWSKKIGHTGDGQSLLPDTFATKYSLESSRLEQLEKIFSVQKGKQGDSLSPMQNVVPVCVIAKGGWSQVT</sequence>
<feature type="transmembrane region" description="Helical" evidence="2">
    <location>
        <begin position="176"/>
        <end position="196"/>
    </location>
</feature>
<feature type="transmembrane region" description="Helical" evidence="2">
    <location>
        <begin position="826"/>
        <end position="845"/>
    </location>
</feature>
<evidence type="ECO:0000256" key="1">
    <source>
        <dbReference type="SAM" id="MobiDB-lite"/>
    </source>
</evidence>
<name>A0A7S0VNF5_9CRYP</name>
<gene>
    <name evidence="4" type="ORF">HTEP1355_LOCUS7823</name>
</gene>
<dbReference type="SMART" id="SM00044">
    <property type="entry name" value="CYCc"/>
    <property type="match status" value="2"/>
</dbReference>
<feature type="transmembrane region" description="Helical" evidence="2">
    <location>
        <begin position="304"/>
        <end position="321"/>
    </location>
</feature>
<evidence type="ECO:0000256" key="2">
    <source>
        <dbReference type="SAM" id="Phobius"/>
    </source>
</evidence>
<dbReference type="InterPro" id="IPR001054">
    <property type="entry name" value="A/G_cyclase"/>
</dbReference>
<dbReference type="Gene3D" id="3.30.70.1230">
    <property type="entry name" value="Nucleotide cyclase"/>
    <property type="match status" value="2"/>
</dbReference>
<evidence type="ECO:0000259" key="3">
    <source>
        <dbReference type="PROSITE" id="PS50125"/>
    </source>
</evidence>
<reference evidence="4" key="1">
    <citation type="submission" date="2021-01" db="EMBL/GenBank/DDBJ databases">
        <authorList>
            <person name="Corre E."/>
            <person name="Pelletier E."/>
            <person name="Niang G."/>
            <person name="Scheremetjew M."/>
            <person name="Finn R."/>
            <person name="Kale V."/>
            <person name="Holt S."/>
            <person name="Cochrane G."/>
            <person name="Meng A."/>
            <person name="Brown T."/>
            <person name="Cohen L."/>
        </authorList>
    </citation>
    <scope>NUCLEOTIDE SEQUENCE</scope>
    <source>
        <strain evidence="4">CCMP443</strain>
    </source>
</reference>
<dbReference type="AlphaFoldDB" id="A0A7S0VNF5"/>
<dbReference type="InterPro" id="IPR029787">
    <property type="entry name" value="Nucleotide_cyclase"/>
</dbReference>
<feature type="transmembrane region" description="Helical" evidence="2">
    <location>
        <begin position="793"/>
        <end position="814"/>
    </location>
</feature>
<dbReference type="GO" id="GO:0008074">
    <property type="term" value="C:guanylate cyclase complex, soluble"/>
    <property type="evidence" value="ECO:0007669"/>
    <property type="project" value="TreeGrafter"/>
</dbReference>
<feature type="transmembrane region" description="Helical" evidence="2">
    <location>
        <begin position="357"/>
        <end position="380"/>
    </location>
</feature>
<feature type="domain" description="Guanylate cyclase" evidence="3">
    <location>
        <begin position="986"/>
        <end position="1114"/>
    </location>
</feature>